<dbReference type="RefSeq" id="WP_271916190.1">
    <property type="nucleotide sequence ID" value="NZ_JAQNDO010000001.1"/>
</dbReference>
<reference evidence="1 2" key="1">
    <citation type="submission" date="2022-11" db="EMBL/GenBank/DDBJ databases">
        <title>Minimal conservation of predation-associated metabolite biosynthetic gene clusters underscores biosynthetic potential of Myxococcota including descriptions for ten novel species: Archangium lansinium sp. nov., Myxococcus landrumus sp. nov., Nannocystis bai.</title>
        <authorList>
            <person name="Ahearne A."/>
            <person name="Stevens C."/>
            <person name="Dowd S."/>
        </authorList>
    </citation>
    <scope>NUCLEOTIDE SEQUENCE [LARGE SCALE GENOMIC DNA]</scope>
    <source>
        <strain evidence="1 2">RJM3</strain>
    </source>
</reference>
<protein>
    <submittedName>
        <fullName evidence="1">Uncharacterized protein</fullName>
    </submittedName>
</protein>
<keyword evidence="2" id="KW-1185">Reference proteome</keyword>
<dbReference type="EMBL" id="JAQNDO010000001">
    <property type="protein sequence ID" value="MDC0740977.1"/>
    <property type="molecule type" value="Genomic_DNA"/>
</dbReference>
<accession>A0ABT5EHX1</accession>
<evidence type="ECO:0000313" key="1">
    <source>
        <dbReference type="EMBL" id="MDC0740977.1"/>
    </source>
</evidence>
<organism evidence="1 2">
    <name type="scientific">Polyangium mundeleinium</name>
    <dbReference type="NCBI Taxonomy" id="2995306"/>
    <lineage>
        <taxon>Bacteria</taxon>
        <taxon>Pseudomonadati</taxon>
        <taxon>Myxococcota</taxon>
        <taxon>Polyangia</taxon>
        <taxon>Polyangiales</taxon>
        <taxon>Polyangiaceae</taxon>
        <taxon>Polyangium</taxon>
    </lineage>
</organism>
<proteinExistence type="predicted"/>
<evidence type="ECO:0000313" key="2">
    <source>
        <dbReference type="Proteomes" id="UP001221411"/>
    </source>
</evidence>
<gene>
    <name evidence="1" type="ORF">POL67_06435</name>
</gene>
<sequence>MLDKDEDLKKLKQAWEWFRSGCGKSVPEEPNEWKACFDALSKDVDLVLRNAIAACEALDSAEDGPRLISELSRRLDRNWDGYRFDEYVVGAAKRLGYDRIDVVQFRNRHLDKWRKVVAAADDGCAERLVTQRIEADMLDMMSRALPAPSSEIIDKLQLKTPLELTVLMLALRVRAPIYAEDLAQALDLIGAELARVAQREQGPTSS</sequence>
<dbReference type="Proteomes" id="UP001221411">
    <property type="component" value="Unassembled WGS sequence"/>
</dbReference>
<name>A0ABT5EHX1_9BACT</name>
<comment type="caution">
    <text evidence="1">The sequence shown here is derived from an EMBL/GenBank/DDBJ whole genome shotgun (WGS) entry which is preliminary data.</text>
</comment>